<keyword evidence="2" id="KW-1185">Reference proteome</keyword>
<name>A0A183FNX0_HELPZ</name>
<dbReference type="EMBL" id="UZAH01026385">
    <property type="protein sequence ID" value="VDO79865.1"/>
    <property type="molecule type" value="Genomic_DNA"/>
</dbReference>
<evidence type="ECO:0000313" key="3">
    <source>
        <dbReference type="WBParaSite" id="HPBE_0000925601-mRNA-1"/>
    </source>
</evidence>
<gene>
    <name evidence="1" type="ORF">HPBE_LOCUS9257</name>
</gene>
<evidence type="ECO:0000313" key="1">
    <source>
        <dbReference type="EMBL" id="VDO79865.1"/>
    </source>
</evidence>
<accession>A0A3P8C533</accession>
<dbReference type="AlphaFoldDB" id="A0A183FNX0"/>
<sequence length="83" mass="10001">MIWNSTFTRYFVAPQYDLARNYKDSFDADFDDAALMYCFFTQWNGNQLFVGFSLVILAPQLEQSYWYQRHAKIQRQSIMEYAD</sequence>
<protein>
    <submittedName>
        <fullName evidence="3">Innexin</fullName>
    </submittedName>
</protein>
<organism evidence="2 3">
    <name type="scientific">Heligmosomoides polygyrus</name>
    <name type="common">Parasitic roundworm</name>
    <dbReference type="NCBI Taxonomy" id="6339"/>
    <lineage>
        <taxon>Eukaryota</taxon>
        <taxon>Metazoa</taxon>
        <taxon>Ecdysozoa</taxon>
        <taxon>Nematoda</taxon>
        <taxon>Chromadorea</taxon>
        <taxon>Rhabditida</taxon>
        <taxon>Rhabditina</taxon>
        <taxon>Rhabditomorpha</taxon>
        <taxon>Strongyloidea</taxon>
        <taxon>Heligmosomidae</taxon>
        <taxon>Heligmosomoides</taxon>
    </lineage>
</organism>
<dbReference type="Proteomes" id="UP000050761">
    <property type="component" value="Unassembled WGS sequence"/>
</dbReference>
<proteinExistence type="predicted"/>
<dbReference type="WBParaSite" id="HPBE_0000925601-mRNA-1">
    <property type="protein sequence ID" value="HPBE_0000925601-mRNA-1"/>
    <property type="gene ID" value="HPBE_0000925601"/>
</dbReference>
<evidence type="ECO:0000313" key="2">
    <source>
        <dbReference type="Proteomes" id="UP000050761"/>
    </source>
</evidence>
<reference evidence="3" key="2">
    <citation type="submission" date="2019-09" db="UniProtKB">
        <authorList>
            <consortium name="WormBaseParasite"/>
        </authorList>
    </citation>
    <scope>IDENTIFICATION</scope>
</reference>
<reference evidence="1 2" key="1">
    <citation type="submission" date="2018-11" db="EMBL/GenBank/DDBJ databases">
        <authorList>
            <consortium name="Pathogen Informatics"/>
        </authorList>
    </citation>
    <scope>NUCLEOTIDE SEQUENCE [LARGE SCALE GENOMIC DNA]</scope>
</reference>
<accession>A0A183FNX0</accession>